<evidence type="ECO:0000313" key="1">
    <source>
        <dbReference type="EMBL" id="JAH07750.1"/>
    </source>
</evidence>
<reference evidence="1" key="1">
    <citation type="submission" date="2014-11" db="EMBL/GenBank/DDBJ databases">
        <authorList>
            <person name="Amaro Gonzalez C."/>
        </authorList>
    </citation>
    <scope>NUCLEOTIDE SEQUENCE</scope>
</reference>
<dbReference type="EMBL" id="GBXM01100827">
    <property type="protein sequence ID" value="JAH07750.1"/>
    <property type="molecule type" value="Transcribed_RNA"/>
</dbReference>
<dbReference type="AlphaFoldDB" id="A0A0E9PUK9"/>
<reference evidence="1" key="2">
    <citation type="journal article" date="2015" name="Fish Shellfish Immunol.">
        <title>Early steps in the European eel (Anguilla anguilla)-Vibrio vulnificus interaction in the gills: Role of the RtxA13 toxin.</title>
        <authorList>
            <person name="Callol A."/>
            <person name="Pajuelo D."/>
            <person name="Ebbesson L."/>
            <person name="Teles M."/>
            <person name="MacKenzie S."/>
            <person name="Amaro C."/>
        </authorList>
    </citation>
    <scope>NUCLEOTIDE SEQUENCE</scope>
</reference>
<accession>A0A0E9PUK9</accession>
<proteinExistence type="predicted"/>
<organism evidence="1">
    <name type="scientific">Anguilla anguilla</name>
    <name type="common">European freshwater eel</name>
    <name type="synonym">Muraena anguilla</name>
    <dbReference type="NCBI Taxonomy" id="7936"/>
    <lineage>
        <taxon>Eukaryota</taxon>
        <taxon>Metazoa</taxon>
        <taxon>Chordata</taxon>
        <taxon>Craniata</taxon>
        <taxon>Vertebrata</taxon>
        <taxon>Euteleostomi</taxon>
        <taxon>Actinopterygii</taxon>
        <taxon>Neopterygii</taxon>
        <taxon>Teleostei</taxon>
        <taxon>Anguilliformes</taxon>
        <taxon>Anguillidae</taxon>
        <taxon>Anguilla</taxon>
    </lineage>
</organism>
<name>A0A0E9PUK9_ANGAN</name>
<protein>
    <submittedName>
        <fullName evidence="1">Uncharacterized protein</fullName>
    </submittedName>
</protein>
<sequence length="47" mass="5652">MGQCDMHCTWTKIICNLMTKISTFDYFKKGRVSLFRLQLVYVKYNIL</sequence>